<comment type="caution">
    <text evidence="1">The sequence shown here is derived from an EMBL/GenBank/DDBJ whole genome shotgun (WGS) entry which is preliminary data.</text>
</comment>
<dbReference type="AlphaFoldDB" id="A0AA35W0R2"/>
<evidence type="ECO:0000313" key="1">
    <source>
        <dbReference type="EMBL" id="CAI8002453.1"/>
    </source>
</evidence>
<reference evidence="1" key="1">
    <citation type="submission" date="2023-03" db="EMBL/GenBank/DDBJ databases">
        <authorList>
            <person name="Steffen K."/>
            <person name="Cardenas P."/>
        </authorList>
    </citation>
    <scope>NUCLEOTIDE SEQUENCE</scope>
</reference>
<organism evidence="1 2">
    <name type="scientific">Geodia barretti</name>
    <name type="common">Barrett's horny sponge</name>
    <dbReference type="NCBI Taxonomy" id="519541"/>
    <lineage>
        <taxon>Eukaryota</taxon>
        <taxon>Metazoa</taxon>
        <taxon>Porifera</taxon>
        <taxon>Demospongiae</taxon>
        <taxon>Heteroscleromorpha</taxon>
        <taxon>Tetractinellida</taxon>
        <taxon>Astrophorina</taxon>
        <taxon>Geodiidae</taxon>
        <taxon>Geodia</taxon>
    </lineage>
</organism>
<protein>
    <submittedName>
        <fullName evidence="1">Uncharacterized protein</fullName>
    </submittedName>
</protein>
<dbReference type="Proteomes" id="UP001174909">
    <property type="component" value="Unassembled WGS sequence"/>
</dbReference>
<feature type="non-terminal residue" evidence="1">
    <location>
        <position position="190"/>
    </location>
</feature>
<accession>A0AA35W0R2</accession>
<proteinExistence type="predicted"/>
<sequence length="190" mass="21588">MWMQWNKGGVIRYTTEVIIIDKNELLLINVEKSYTVLENNITERNLTVTWQENLSNQKPIILKLTGRSLDVSGVNQDNIARPGQDFVEDTVDFVIPENRVGQYDISLFDFIINDGTVEHTIQSFDLEIKAATEGVVFDSENSTETVTEVAIECTDMAEIRLNMSDIEFNEEDEGPFNVCVIVESEEDDCP</sequence>
<dbReference type="EMBL" id="CASHTH010000481">
    <property type="protein sequence ID" value="CAI8002453.1"/>
    <property type="molecule type" value="Genomic_DNA"/>
</dbReference>
<gene>
    <name evidence="1" type="ORF">GBAR_LOCUS3398</name>
</gene>
<evidence type="ECO:0000313" key="2">
    <source>
        <dbReference type="Proteomes" id="UP001174909"/>
    </source>
</evidence>
<name>A0AA35W0R2_GEOBA</name>
<keyword evidence="2" id="KW-1185">Reference proteome</keyword>